<dbReference type="Proteomes" id="UP000190188">
    <property type="component" value="Unassembled WGS sequence"/>
</dbReference>
<name>A0A1T2XLR1_9BACL</name>
<protein>
    <recommendedName>
        <fullName evidence="3">LexA repressor DNA-binding domain-containing protein</fullName>
    </recommendedName>
</protein>
<dbReference type="AlphaFoldDB" id="A0A1T2XLR1"/>
<dbReference type="Gene3D" id="1.10.10.10">
    <property type="entry name" value="Winged helix-like DNA-binding domain superfamily/Winged helix DNA-binding domain"/>
    <property type="match status" value="1"/>
</dbReference>
<evidence type="ECO:0000313" key="2">
    <source>
        <dbReference type="Proteomes" id="UP000190188"/>
    </source>
</evidence>
<dbReference type="InterPro" id="IPR036388">
    <property type="entry name" value="WH-like_DNA-bd_sf"/>
</dbReference>
<gene>
    <name evidence="1" type="ORF">BVG16_00070</name>
</gene>
<reference evidence="1 2" key="1">
    <citation type="submission" date="2017-01" db="EMBL/GenBank/DDBJ databases">
        <title>Genome analysis of Paenibacillus selenitrireducens ES3-24.</title>
        <authorList>
            <person name="Xu D."/>
            <person name="Yao R."/>
            <person name="Zheng S."/>
        </authorList>
    </citation>
    <scope>NUCLEOTIDE SEQUENCE [LARGE SCALE GENOMIC DNA]</scope>
    <source>
        <strain evidence="1 2">ES3-24</strain>
    </source>
</reference>
<dbReference type="EMBL" id="MSZX01000001">
    <property type="protein sequence ID" value="OPA80791.1"/>
    <property type="molecule type" value="Genomic_DNA"/>
</dbReference>
<sequence>MLSDIERKTLRVLFNYSHSHKRMPTFEQLELMIGRNRPTVYQTLKALEKDNYITWADGNMKSIVVIDPWERSYLGFAEIRKRYERSV</sequence>
<evidence type="ECO:0000313" key="1">
    <source>
        <dbReference type="EMBL" id="OPA80791.1"/>
    </source>
</evidence>
<dbReference type="SUPFAM" id="SSF46785">
    <property type="entry name" value="Winged helix' DNA-binding domain"/>
    <property type="match status" value="1"/>
</dbReference>
<dbReference type="InterPro" id="IPR036390">
    <property type="entry name" value="WH_DNA-bd_sf"/>
</dbReference>
<dbReference type="STRING" id="1324314.BVG16_00070"/>
<organism evidence="1 2">
    <name type="scientific">Paenibacillus selenitireducens</name>
    <dbReference type="NCBI Taxonomy" id="1324314"/>
    <lineage>
        <taxon>Bacteria</taxon>
        <taxon>Bacillati</taxon>
        <taxon>Bacillota</taxon>
        <taxon>Bacilli</taxon>
        <taxon>Bacillales</taxon>
        <taxon>Paenibacillaceae</taxon>
        <taxon>Paenibacillus</taxon>
    </lineage>
</organism>
<evidence type="ECO:0008006" key="3">
    <source>
        <dbReference type="Google" id="ProtNLM"/>
    </source>
</evidence>
<keyword evidence="2" id="KW-1185">Reference proteome</keyword>
<proteinExistence type="predicted"/>
<accession>A0A1T2XLR1</accession>
<comment type="caution">
    <text evidence="1">The sequence shown here is derived from an EMBL/GenBank/DDBJ whole genome shotgun (WGS) entry which is preliminary data.</text>
</comment>